<dbReference type="Pfam" id="PF08281">
    <property type="entry name" value="Sigma70_r4_2"/>
    <property type="match status" value="1"/>
</dbReference>
<reference evidence="8 9" key="1">
    <citation type="submission" date="2024-05" db="EMBL/GenBank/DDBJ databases">
        <title>Neorhizobium sp. Rsf11, a plant growth promoting and heavy metal resistant PAH-degrader.</title>
        <authorList>
            <person name="Golubev S.N."/>
            <person name="Muratova A.Y."/>
            <person name="Markelova M.I."/>
        </authorList>
    </citation>
    <scope>NUCLEOTIDE SEQUENCE [LARGE SCALE GENOMIC DNA]</scope>
    <source>
        <strain evidence="8 9">Rsf11</strain>
    </source>
</reference>
<feature type="domain" description="RNA polymerase sigma factor 70 region 4 type 2" evidence="6">
    <location>
        <begin position="99"/>
        <end position="147"/>
    </location>
</feature>
<keyword evidence="2" id="KW-0805">Transcription regulation</keyword>
<protein>
    <submittedName>
        <fullName evidence="8">Sigma factor-like helix-turn-helix DNA-binding protein</fullName>
    </submittedName>
</protein>
<accession>A0ABV0M2D1</accession>
<dbReference type="Proteomes" id="UP001496627">
    <property type="component" value="Unassembled WGS sequence"/>
</dbReference>
<keyword evidence="3" id="KW-0731">Sigma factor</keyword>
<keyword evidence="4" id="KW-0804">Transcription</keyword>
<dbReference type="InterPro" id="IPR013249">
    <property type="entry name" value="RNA_pol_sigma70_r4_t2"/>
</dbReference>
<name>A0ABV0M2D1_9HYPH</name>
<feature type="domain" description="PhyR sigma2" evidence="7">
    <location>
        <begin position="16"/>
        <end position="67"/>
    </location>
</feature>
<dbReference type="SUPFAM" id="SSF88659">
    <property type="entry name" value="Sigma3 and sigma4 domains of RNA polymerase sigma factors"/>
    <property type="match status" value="1"/>
</dbReference>
<evidence type="ECO:0000313" key="8">
    <source>
        <dbReference type="EMBL" id="MEQ1405124.1"/>
    </source>
</evidence>
<dbReference type="PANTHER" id="PTHR43133:SF25">
    <property type="entry name" value="RNA POLYMERASE SIGMA FACTOR RFAY-RELATED"/>
    <property type="match status" value="1"/>
</dbReference>
<organism evidence="8 9">
    <name type="scientific">Neorhizobium phenanthreniclasticum</name>
    <dbReference type="NCBI Taxonomy" id="3157917"/>
    <lineage>
        <taxon>Bacteria</taxon>
        <taxon>Pseudomonadati</taxon>
        <taxon>Pseudomonadota</taxon>
        <taxon>Alphaproteobacteria</taxon>
        <taxon>Hyphomicrobiales</taxon>
        <taxon>Rhizobiaceae</taxon>
        <taxon>Rhizobium/Agrobacterium group</taxon>
        <taxon>Neorhizobium</taxon>
    </lineage>
</organism>
<comment type="similarity">
    <text evidence="1">Belongs to the sigma-70 factor family. ECF subfamily.</text>
</comment>
<evidence type="ECO:0000313" key="9">
    <source>
        <dbReference type="Proteomes" id="UP001496627"/>
    </source>
</evidence>
<dbReference type="EMBL" id="JBEAAL010000005">
    <property type="protein sequence ID" value="MEQ1405124.1"/>
    <property type="molecule type" value="Genomic_DNA"/>
</dbReference>
<dbReference type="Pfam" id="PF22029">
    <property type="entry name" value="PhyR_sigma2"/>
    <property type="match status" value="1"/>
</dbReference>
<gene>
    <name evidence="8" type="ORF">ABK249_09295</name>
</gene>
<evidence type="ECO:0000259" key="7">
    <source>
        <dbReference type="Pfam" id="PF22029"/>
    </source>
</evidence>
<comment type="caution">
    <text evidence="8">The sequence shown here is derived from an EMBL/GenBank/DDBJ whole genome shotgun (WGS) entry which is preliminary data.</text>
</comment>
<proteinExistence type="inferred from homology"/>
<feature type="region of interest" description="Disordered" evidence="5">
    <location>
        <begin position="70"/>
        <end position="100"/>
    </location>
</feature>
<evidence type="ECO:0000256" key="3">
    <source>
        <dbReference type="ARBA" id="ARBA00023082"/>
    </source>
</evidence>
<dbReference type="InterPro" id="IPR013324">
    <property type="entry name" value="RNA_pol_sigma_r3/r4-like"/>
</dbReference>
<evidence type="ECO:0000256" key="4">
    <source>
        <dbReference type="ARBA" id="ARBA00023163"/>
    </source>
</evidence>
<evidence type="ECO:0000256" key="1">
    <source>
        <dbReference type="ARBA" id="ARBA00010641"/>
    </source>
</evidence>
<keyword evidence="9" id="KW-1185">Reference proteome</keyword>
<sequence>MNQASLSTDIRRDLVALLPRLRRFALTLTGNAPEADALVREVADRAIQKSHHWKGEDRLENWLFSMMRSTRADESRKRKRVNPDATDSGNAPGNRKSSNALLSMPEGLASALLLADVEGFTYAEAAAILGIPADQFVARLCAARLKLSSVGTATSERRA</sequence>
<dbReference type="RefSeq" id="WP_348862679.1">
    <property type="nucleotide sequence ID" value="NZ_JBEAAL010000005.1"/>
</dbReference>
<dbReference type="PANTHER" id="PTHR43133">
    <property type="entry name" value="RNA POLYMERASE ECF-TYPE SIGMA FACTO"/>
    <property type="match status" value="1"/>
</dbReference>
<evidence type="ECO:0000256" key="5">
    <source>
        <dbReference type="SAM" id="MobiDB-lite"/>
    </source>
</evidence>
<evidence type="ECO:0000256" key="2">
    <source>
        <dbReference type="ARBA" id="ARBA00023015"/>
    </source>
</evidence>
<evidence type="ECO:0000259" key="6">
    <source>
        <dbReference type="Pfam" id="PF08281"/>
    </source>
</evidence>
<dbReference type="InterPro" id="IPR013325">
    <property type="entry name" value="RNA_pol_sigma_r2"/>
</dbReference>
<dbReference type="InterPro" id="IPR053866">
    <property type="entry name" value="PhyR_sigma2"/>
</dbReference>
<dbReference type="Gene3D" id="1.20.140.160">
    <property type="match status" value="1"/>
</dbReference>
<dbReference type="SUPFAM" id="SSF88946">
    <property type="entry name" value="Sigma2 domain of RNA polymerase sigma factors"/>
    <property type="match status" value="1"/>
</dbReference>
<feature type="compositionally biased region" description="Polar residues" evidence="5">
    <location>
        <begin position="85"/>
        <end position="100"/>
    </location>
</feature>
<dbReference type="InterPro" id="IPR039425">
    <property type="entry name" value="RNA_pol_sigma-70-like"/>
</dbReference>